<name>A0A665UHQ8_ECHNA</name>
<reference evidence="3" key="2">
    <citation type="submission" date="2025-08" db="UniProtKB">
        <authorList>
            <consortium name="Ensembl"/>
        </authorList>
    </citation>
    <scope>IDENTIFICATION</scope>
</reference>
<keyword evidence="4" id="KW-1185">Reference proteome</keyword>
<organism evidence="3 4">
    <name type="scientific">Echeneis naucrates</name>
    <name type="common">Live sharksucker</name>
    <dbReference type="NCBI Taxonomy" id="173247"/>
    <lineage>
        <taxon>Eukaryota</taxon>
        <taxon>Metazoa</taxon>
        <taxon>Chordata</taxon>
        <taxon>Craniata</taxon>
        <taxon>Vertebrata</taxon>
        <taxon>Euteleostomi</taxon>
        <taxon>Actinopterygii</taxon>
        <taxon>Neopterygii</taxon>
        <taxon>Teleostei</taxon>
        <taxon>Neoteleostei</taxon>
        <taxon>Acanthomorphata</taxon>
        <taxon>Carangaria</taxon>
        <taxon>Carangiformes</taxon>
        <taxon>Echeneidae</taxon>
        <taxon>Echeneis</taxon>
    </lineage>
</organism>
<reference evidence="3" key="3">
    <citation type="submission" date="2025-09" db="UniProtKB">
        <authorList>
            <consortium name="Ensembl"/>
        </authorList>
    </citation>
    <scope>IDENTIFICATION</scope>
</reference>
<dbReference type="SMART" id="SM00034">
    <property type="entry name" value="CLECT"/>
    <property type="match status" value="1"/>
</dbReference>
<feature type="domain" description="C-type lectin" evidence="2">
    <location>
        <begin position="109"/>
        <end position="211"/>
    </location>
</feature>
<dbReference type="InterPro" id="IPR016186">
    <property type="entry name" value="C-type_lectin-like/link_sf"/>
</dbReference>
<evidence type="ECO:0000259" key="2">
    <source>
        <dbReference type="PROSITE" id="PS50041"/>
    </source>
</evidence>
<feature type="signal peptide" evidence="1">
    <location>
        <begin position="1"/>
        <end position="21"/>
    </location>
</feature>
<dbReference type="SUPFAM" id="SSF56436">
    <property type="entry name" value="C-type lectin-like"/>
    <property type="match status" value="1"/>
</dbReference>
<protein>
    <recommendedName>
        <fullName evidence="2">C-type lectin domain-containing protein</fullName>
    </recommendedName>
</protein>
<dbReference type="Pfam" id="PF00059">
    <property type="entry name" value="Lectin_C"/>
    <property type="match status" value="1"/>
</dbReference>
<proteinExistence type="predicted"/>
<sequence>MNVTGMILNVFLFLLFREIQNALYKALDFCLLCKPHLLKMQDKEFYCNDVFLCCYLNLQGHFSEESKSEQTFSSVKPNKICIHTTGLYLYLQPLGFGLTSYSYKRFIDYYHVDQPKTWTDAQKYCREKYTDLLSIESNDDLRLMNSVSVPTTWSWIGLNPWRWSDRNSNSSFRNWEAIEPNSEGQEHCVAENSQRYWADGDCHLAYFFWCYKGEISHEYSPAGKTPSDK</sequence>
<dbReference type="Gene3D" id="3.10.100.10">
    <property type="entry name" value="Mannose-Binding Protein A, subunit A"/>
    <property type="match status" value="1"/>
</dbReference>
<feature type="chain" id="PRO_5025440857" description="C-type lectin domain-containing protein" evidence="1">
    <location>
        <begin position="22"/>
        <end position="229"/>
    </location>
</feature>
<evidence type="ECO:0000313" key="4">
    <source>
        <dbReference type="Proteomes" id="UP000472264"/>
    </source>
</evidence>
<dbReference type="PANTHER" id="PTHR45784:SF3">
    <property type="entry name" value="C-TYPE LECTIN DOMAIN FAMILY 4 MEMBER K-LIKE-RELATED"/>
    <property type="match status" value="1"/>
</dbReference>
<dbReference type="Ensembl" id="ENSENLT00000019433.1">
    <property type="protein sequence ID" value="ENSENLP00000018739.1"/>
    <property type="gene ID" value="ENSENLG00000008599.1"/>
</dbReference>
<evidence type="ECO:0000256" key="1">
    <source>
        <dbReference type="SAM" id="SignalP"/>
    </source>
</evidence>
<dbReference type="AlphaFoldDB" id="A0A665UHQ8"/>
<evidence type="ECO:0000313" key="3">
    <source>
        <dbReference type="Ensembl" id="ENSENLP00000018739.1"/>
    </source>
</evidence>
<reference evidence="3" key="1">
    <citation type="submission" date="2021-04" db="EMBL/GenBank/DDBJ databases">
        <authorList>
            <consortium name="Wellcome Sanger Institute Data Sharing"/>
        </authorList>
    </citation>
    <scope>NUCLEOTIDE SEQUENCE [LARGE SCALE GENOMIC DNA]</scope>
</reference>
<dbReference type="Proteomes" id="UP000472264">
    <property type="component" value="Chromosome 6"/>
</dbReference>
<dbReference type="PROSITE" id="PS50041">
    <property type="entry name" value="C_TYPE_LECTIN_2"/>
    <property type="match status" value="1"/>
</dbReference>
<dbReference type="PANTHER" id="PTHR45784">
    <property type="entry name" value="C-TYPE LECTIN DOMAIN FAMILY 20 MEMBER A-RELATED"/>
    <property type="match status" value="1"/>
</dbReference>
<dbReference type="InterPro" id="IPR001304">
    <property type="entry name" value="C-type_lectin-like"/>
</dbReference>
<dbReference type="InterPro" id="IPR016187">
    <property type="entry name" value="CTDL_fold"/>
</dbReference>
<accession>A0A665UHQ8</accession>
<keyword evidence="1" id="KW-0732">Signal</keyword>